<organism evidence="2 3">
    <name type="scientific">Rhipicephalus microplus</name>
    <name type="common">Cattle tick</name>
    <name type="synonym">Boophilus microplus</name>
    <dbReference type="NCBI Taxonomy" id="6941"/>
    <lineage>
        <taxon>Eukaryota</taxon>
        <taxon>Metazoa</taxon>
        <taxon>Ecdysozoa</taxon>
        <taxon>Arthropoda</taxon>
        <taxon>Chelicerata</taxon>
        <taxon>Arachnida</taxon>
        <taxon>Acari</taxon>
        <taxon>Parasitiformes</taxon>
        <taxon>Ixodida</taxon>
        <taxon>Ixodoidea</taxon>
        <taxon>Ixodidae</taxon>
        <taxon>Rhipicephalinae</taxon>
        <taxon>Rhipicephalus</taxon>
        <taxon>Boophilus</taxon>
    </lineage>
</organism>
<evidence type="ECO:0000313" key="3">
    <source>
        <dbReference type="Proteomes" id="UP000821866"/>
    </source>
</evidence>
<reference evidence="2" key="1">
    <citation type="journal article" date="2020" name="Cell">
        <title>Large-Scale Comparative Analyses of Tick Genomes Elucidate Their Genetic Diversity and Vector Capacities.</title>
        <authorList>
            <consortium name="Tick Genome and Microbiome Consortium (TIGMIC)"/>
            <person name="Jia N."/>
            <person name="Wang J."/>
            <person name="Shi W."/>
            <person name="Du L."/>
            <person name="Sun Y."/>
            <person name="Zhan W."/>
            <person name="Jiang J.F."/>
            <person name="Wang Q."/>
            <person name="Zhang B."/>
            <person name="Ji P."/>
            <person name="Bell-Sakyi L."/>
            <person name="Cui X.M."/>
            <person name="Yuan T.T."/>
            <person name="Jiang B.G."/>
            <person name="Yang W.F."/>
            <person name="Lam T.T."/>
            <person name="Chang Q.C."/>
            <person name="Ding S.J."/>
            <person name="Wang X.J."/>
            <person name="Zhu J.G."/>
            <person name="Ruan X.D."/>
            <person name="Zhao L."/>
            <person name="Wei J.T."/>
            <person name="Ye R.Z."/>
            <person name="Que T.C."/>
            <person name="Du C.H."/>
            <person name="Zhou Y.H."/>
            <person name="Cheng J.X."/>
            <person name="Dai P.F."/>
            <person name="Guo W.B."/>
            <person name="Han X.H."/>
            <person name="Huang E.J."/>
            <person name="Li L.F."/>
            <person name="Wei W."/>
            <person name="Gao Y.C."/>
            <person name="Liu J.Z."/>
            <person name="Shao H.Z."/>
            <person name="Wang X."/>
            <person name="Wang C.C."/>
            <person name="Yang T.C."/>
            <person name="Huo Q.B."/>
            <person name="Li W."/>
            <person name="Chen H.Y."/>
            <person name="Chen S.E."/>
            <person name="Zhou L.G."/>
            <person name="Ni X.B."/>
            <person name="Tian J.H."/>
            <person name="Sheng Y."/>
            <person name="Liu T."/>
            <person name="Pan Y.S."/>
            <person name="Xia L.Y."/>
            <person name="Li J."/>
            <person name="Zhao F."/>
            <person name="Cao W.C."/>
        </authorList>
    </citation>
    <scope>NUCLEOTIDE SEQUENCE</scope>
    <source>
        <strain evidence="2">Rmic-2018</strain>
    </source>
</reference>
<accession>A0A9J6DEW6</accession>
<comment type="caution">
    <text evidence="2">The sequence shown here is derived from an EMBL/GenBank/DDBJ whole genome shotgun (WGS) entry which is preliminary data.</text>
</comment>
<feature type="compositionally biased region" description="Polar residues" evidence="1">
    <location>
        <begin position="93"/>
        <end position="113"/>
    </location>
</feature>
<evidence type="ECO:0000313" key="2">
    <source>
        <dbReference type="EMBL" id="KAH8020470.1"/>
    </source>
</evidence>
<feature type="region of interest" description="Disordered" evidence="1">
    <location>
        <begin position="33"/>
        <end position="113"/>
    </location>
</feature>
<gene>
    <name evidence="2" type="ORF">HPB51_002106</name>
</gene>
<feature type="compositionally biased region" description="Polar residues" evidence="1">
    <location>
        <begin position="62"/>
        <end position="71"/>
    </location>
</feature>
<dbReference type="AlphaFoldDB" id="A0A9J6DEW6"/>
<evidence type="ECO:0000256" key="1">
    <source>
        <dbReference type="SAM" id="MobiDB-lite"/>
    </source>
</evidence>
<dbReference type="Proteomes" id="UP000821866">
    <property type="component" value="Chromosome 7"/>
</dbReference>
<proteinExistence type="predicted"/>
<name>A0A9J6DEW6_RHIMP</name>
<dbReference type="EMBL" id="JABSTU010000009">
    <property type="protein sequence ID" value="KAH8020470.1"/>
    <property type="molecule type" value="Genomic_DNA"/>
</dbReference>
<keyword evidence="3" id="KW-1185">Reference proteome</keyword>
<feature type="compositionally biased region" description="Basic residues" evidence="1">
    <location>
        <begin position="33"/>
        <end position="43"/>
    </location>
</feature>
<protein>
    <submittedName>
        <fullName evidence="2">Uncharacterized protein</fullName>
    </submittedName>
</protein>
<reference evidence="2" key="2">
    <citation type="submission" date="2021-09" db="EMBL/GenBank/DDBJ databases">
        <authorList>
            <person name="Jia N."/>
            <person name="Wang J."/>
            <person name="Shi W."/>
            <person name="Du L."/>
            <person name="Sun Y."/>
            <person name="Zhan W."/>
            <person name="Jiang J."/>
            <person name="Wang Q."/>
            <person name="Zhang B."/>
            <person name="Ji P."/>
            <person name="Sakyi L.B."/>
            <person name="Cui X."/>
            <person name="Yuan T."/>
            <person name="Jiang B."/>
            <person name="Yang W."/>
            <person name="Lam T.T.-Y."/>
            <person name="Chang Q."/>
            <person name="Ding S."/>
            <person name="Wang X."/>
            <person name="Zhu J."/>
            <person name="Ruan X."/>
            <person name="Zhao L."/>
            <person name="Wei J."/>
            <person name="Que T."/>
            <person name="Du C."/>
            <person name="Cheng J."/>
            <person name="Dai P."/>
            <person name="Han X."/>
            <person name="Huang E."/>
            <person name="Gao Y."/>
            <person name="Liu J."/>
            <person name="Shao H."/>
            <person name="Ye R."/>
            <person name="Li L."/>
            <person name="Wei W."/>
            <person name="Wang X."/>
            <person name="Wang C."/>
            <person name="Huo Q."/>
            <person name="Li W."/>
            <person name="Guo W."/>
            <person name="Chen H."/>
            <person name="Chen S."/>
            <person name="Zhou L."/>
            <person name="Zhou L."/>
            <person name="Ni X."/>
            <person name="Tian J."/>
            <person name="Zhou Y."/>
            <person name="Sheng Y."/>
            <person name="Liu T."/>
            <person name="Pan Y."/>
            <person name="Xia L."/>
            <person name="Li J."/>
            <person name="Zhao F."/>
            <person name="Cao W."/>
        </authorList>
    </citation>
    <scope>NUCLEOTIDE SEQUENCE</scope>
    <source>
        <strain evidence="2">Rmic-2018</strain>
        <tissue evidence="2">Larvae</tissue>
    </source>
</reference>
<sequence>MCSQVVTTFEGTAEHECIPRCLICGGSHLTSAARRRDKYRKPIKPIMSPSNTKRMSAPKEAPSSTVNTKKPSSAPGKLAQVKTTNKAEARTKALNSNSEDISSLANAQTEVNG</sequence>